<dbReference type="OrthoDB" id="407355at2759"/>
<feature type="compositionally biased region" description="Basic and acidic residues" evidence="4">
    <location>
        <begin position="114"/>
        <end position="130"/>
    </location>
</feature>
<accession>W9Y7Y5</accession>
<feature type="region of interest" description="Disordered" evidence="4">
    <location>
        <begin position="34"/>
        <end position="58"/>
    </location>
</feature>
<feature type="domain" description="Ribosome recycling factor" evidence="5">
    <location>
        <begin position="152"/>
        <end position="327"/>
    </location>
</feature>
<evidence type="ECO:0000259" key="5">
    <source>
        <dbReference type="Pfam" id="PF01765"/>
    </source>
</evidence>
<dbReference type="InterPro" id="IPR036191">
    <property type="entry name" value="RRF_sf"/>
</dbReference>
<dbReference type="InterPro" id="IPR002661">
    <property type="entry name" value="Ribosome_recyc_fac"/>
</dbReference>
<dbReference type="Gene3D" id="3.30.1360.40">
    <property type="match status" value="1"/>
</dbReference>
<comment type="similarity">
    <text evidence="1">Belongs to the RRF family.</text>
</comment>
<evidence type="ECO:0000256" key="2">
    <source>
        <dbReference type="ARBA" id="ARBA00022917"/>
    </source>
</evidence>
<keyword evidence="7" id="KW-1185">Reference proteome</keyword>
<gene>
    <name evidence="6" type="ORF">A1O1_05579</name>
</gene>
<evidence type="ECO:0000313" key="6">
    <source>
        <dbReference type="EMBL" id="EXJ88648.1"/>
    </source>
</evidence>
<dbReference type="HOGENOM" id="CLU_057161_0_0_1"/>
<sequence length="329" mass="36555">MPPPRSRDTSVRLMQQFLFATRPQQRSICLQCRSRRRNSPRSTLHARSLAQATHARPRAGLLVPSTETQGLQVQGPVQNHSQTTHFSTSTTAFKKSSASSKSSRKSPPVTAPNRDVHVPDNAATRERDSEVDPYDFSELNDKISKAISRLKEALVKTREAGRVTPDMVEGLPVELNVKGHDAHGAPPHKERLRIGDLASVVPKGGRMMQVFCAESAHVKPICSSIIGSPHSLVPQVDQNNPLLVLVPVPPMTAETRAQARAEMKKVFDRSSLEIRNARGDAQKRFRKMETQKLVIVDELHKAHKQMEEIVRKAQDEAKKLYDGAAKAME</sequence>
<dbReference type="PANTHER" id="PTHR20982">
    <property type="entry name" value="RIBOSOME RECYCLING FACTOR"/>
    <property type="match status" value="1"/>
</dbReference>
<dbReference type="PANTHER" id="PTHR20982:SF3">
    <property type="entry name" value="MITOCHONDRIAL RIBOSOME RECYCLING FACTOR PSEUDO 1"/>
    <property type="match status" value="1"/>
</dbReference>
<reference evidence="6 7" key="1">
    <citation type="submission" date="2013-03" db="EMBL/GenBank/DDBJ databases">
        <title>The Genome Sequence of Capronia coronata CBS 617.96.</title>
        <authorList>
            <consortium name="The Broad Institute Genomics Platform"/>
            <person name="Cuomo C."/>
            <person name="de Hoog S."/>
            <person name="Gorbushina A."/>
            <person name="Walker B."/>
            <person name="Young S.K."/>
            <person name="Zeng Q."/>
            <person name="Gargeya S."/>
            <person name="Fitzgerald M."/>
            <person name="Haas B."/>
            <person name="Abouelleil A."/>
            <person name="Allen A.W."/>
            <person name="Alvarado L."/>
            <person name="Arachchi H.M."/>
            <person name="Berlin A.M."/>
            <person name="Chapman S.B."/>
            <person name="Gainer-Dewar J."/>
            <person name="Goldberg J."/>
            <person name="Griggs A."/>
            <person name="Gujja S."/>
            <person name="Hansen M."/>
            <person name="Howarth C."/>
            <person name="Imamovic A."/>
            <person name="Ireland A."/>
            <person name="Larimer J."/>
            <person name="McCowan C."/>
            <person name="Murphy C."/>
            <person name="Pearson M."/>
            <person name="Poon T.W."/>
            <person name="Priest M."/>
            <person name="Roberts A."/>
            <person name="Saif S."/>
            <person name="Shea T."/>
            <person name="Sisk P."/>
            <person name="Sykes S."/>
            <person name="Wortman J."/>
            <person name="Nusbaum C."/>
            <person name="Birren B."/>
        </authorList>
    </citation>
    <scope>NUCLEOTIDE SEQUENCE [LARGE SCALE GENOMIC DNA]</scope>
    <source>
        <strain evidence="6 7">CBS 617.96</strain>
    </source>
</reference>
<dbReference type="GO" id="GO:0043023">
    <property type="term" value="F:ribosomal large subunit binding"/>
    <property type="evidence" value="ECO:0007669"/>
    <property type="project" value="TreeGrafter"/>
</dbReference>
<dbReference type="InterPro" id="IPR023584">
    <property type="entry name" value="Ribosome_recyc_fac_dom"/>
</dbReference>
<organism evidence="6 7">
    <name type="scientific">Capronia coronata CBS 617.96</name>
    <dbReference type="NCBI Taxonomy" id="1182541"/>
    <lineage>
        <taxon>Eukaryota</taxon>
        <taxon>Fungi</taxon>
        <taxon>Dikarya</taxon>
        <taxon>Ascomycota</taxon>
        <taxon>Pezizomycotina</taxon>
        <taxon>Eurotiomycetes</taxon>
        <taxon>Chaetothyriomycetidae</taxon>
        <taxon>Chaetothyriales</taxon>
        <taxon>Herpotrichiellaceae</taxon>
        <taxon>Capronia</taxon>
    </lineage>
</organism>
<dbReference type="Proteomes" id="UP000019484">
    <property type="component" value="Unassembled WGS sequence"/>
</dbReference>
<dbReference type="GO" id="GO:0005739">
    <property type="term" value="C:mitochondrion"/>
    <property type="evidence" value="ECO:0007669"/>
    <property type="project" value="TreeGrafter"/>
</dbReference>
<proteinExistence type="inferred from homology"/>
<dbReference type="GO" id="GO:0006412">
    <property type="term" value="P:translation"/>
    <property type="evidence" value="ECO:0007669"/>
    <property type="project" value="UniProtKB-KW"/>
</dbReference>
<keyword evidence="2" id="KW-0648">Protein biosynthesis</keyword>
<dbReference type="GeneID" id="19160453"/>
<evidence type="ECO:0000256" key="3">
    <source>
        <dbReference type="ARBA" id="ARBA00024909"/>
    </source>
</evidence>
<dbReference type="EMBL" id="AMWN01000004">
    <property type="protein sequence ID" value="EXJ88648.1"/>
    <property type="molecule type" value="Genomic_DNA"/>
</dbReference>
<feature type="compositionally biased region" description="Low complexity" evidence="4">
    <location>
        <begin position="80"/>
        <end position="101"/>
    </location>
</feature>
<dbReference type="Pfam" id="PF01765">
    <property type="entry name" value="RRF"/>
    <property type="match status" value="1"/>
</dbReference>
<dbReference type="RefSeq" id="XP_007724654.1">
    <property type="nucleotide sequence ID" value="XM_007726464.1"/>
</dbReference>
<feature type="region of interest" description="Disordered" evidence="4">
    <location>
        <begin position="73"/>
        <end position="133"/>
    </location>
</feature>
<name>W9Y7Y5_9EURO</name>
<protein>
    <recommendedName>
        <fullName evidence="5">Ribosome recycling factor domain-containing protein</fullName>
    </recommendedName>
</protein>
<dbReference type="SUPFAM" id="SSF55194">
    <property type="entry name" value="Ribosome recycling factor, RRF"/>
    <property type="match status" value="1"/>
</dbReference>
<evidence type="ECO:0000313" key="7">
    <source>
        <dbReference type="Proteomes" id="UP000019484"/>
    </source>
</evidence>
<evidence type="ECO:0000256" key="4">
    <source>
        <dbReference type="SAM" id="MobiDB-lite"/>
    </source>
</evidence>
<comment type="function">
    <text evidence="3">Necessary for protein synthesis in mitochondria. Functions as a ribosome recycling factor in mitochondria.</text>
</comment>
<dbReference type="eggNOG" id="KOG4759">
    <property type="taxonomic scope" value="Eukaryota"/>
</dbReference>
<dbReference type="AlphaFoldDB" id="W9Y7Y5"/>
<evidence type="ECO:0000256" key="1">
    <source>
        <dbReference type="ARBA" id="ARBA00005912"/>
    </source>
</evidence>
<comment type="caution">
    <text evidence="6">The sequence shown here is derived from an EMBL/GenBank/DDBJ whole genome shotgun (WGS) entry which is preliminary data.</text>
</comment>
<dbReference type="STRING" id="1182541.W9Y7Y5"/>
<dbReference type="Gene3D" id="1.10.132.20">
    <property type="entry name" value="Ribosome-recycling factor"/>
    <property type="match status" value="1"/>
</dbReference>